<gene>
    <name evidence="1" type="ORF">NI17_020065</name>
</gene>
<organism evidence="1 2">
    <name type="scientific">Thermobifida halotolerans</name>
    <dbReference type="NCBI Taxonomy" id="483545"/>
    <lineage>
        <taxon>Bacteria</taxon>
        <taxon>Bacillati</taxon>
        <taxon>Actinomycetota</taxon>
        <taxon>Actinomycetes</taxon>
        <taxon>Streptosporangiales</taxon>
        <taxon>Nocardiopsidaceae</taxon>
        <taxon>Thermobifida</taxon>
    </lineage>
</organism>
<keyword evidence="2" id="KW-1185">Reference proteome</keyword>
<name>A0A399FVM3_9ACTN</name>
<sequence>MAQLFVASTFFGAMSLAAAIDSGRFGPAEQRRILLVSNNATAPEVVPPLDAAPGFAALRPRFDEVISWNDLLWPFHPSTWHPREQEWPLLNRLLRRHWSLVEDEPLHLVVESIQVPPARAFAEIFDDATITVYSDGLMSYGPTRESPPRDIATRIDQVLYLDLVSGLEPLLLSEYDIARATIATEAFRAVVTEVTKAVDGVADRTELAGQPMLIGQYLAALDIVTAAEEDELHARMLRGVAAQGSRTVLFKPHPSSTTRTSSALRATAERLGVDLVMLDDPVPVEVWYEALRPSLVVGAFSTGLSTASCYYDIPIATVGTELLLERITPYQNSNRIPITLADATMPRLAEDGTVHPPRIPADRVQEELLPLLVAVSYCMQNSAYPHLRDEATAYLAGNLNDSTRRYFKKRRLTALRLPGATASKRRYPTWLAAGARRLRGGS</sequence>
<accession>A0A399FVM3</accession>
<dbReference type="Proteomes" id="UP000265719">
    <property type="component" value="Chromosome"/>
</dbReference>
<dbReference type="AlphaFoldDB" id="A0A399FVM3"/>
<reference evidence="1" key="1">
    <citation type="submission" date="2020-10" db="EMBL/GenBank/DDBJ databases">
        <title>De novo genome project of the cellulose decomposer Thermobifida halotolerans type strain.</title>
        <authorList>
            <person name="Nagy I."/>
            <person name="Horvath B."/>
            <person name="Kukolya J."/>
            <person name="Nagy I."/>
            <person name="Orsini M."/>
        </authorList>
    </citation>
    <scope>NUCLEOTIDE SEQUENCE</scope>
    <source>
        <strain evidence="1">DSM 44931</strain>
    </source>
</reference>
<dbReference type="KEGG" id="thao:NI17_020065"/>
<protein>
    <submittedName>
        <fullName evidence="1">Uncharacterized protein</fullName>
    </submittedName>
</protein>
<evidence type="ECO:0000313" key="2">
    <source>
        <dbReference type="Proteomes" id="UP000265719"/>
    </source>
</evidence>
<proteinExistence type="predicted"/>
<dbReference type="Pfam" id="PF07388">
    <property type="entry name" value="A-2_8-polyST"/>
    <property type="match status" value="1"/>
</dbReference>
<dbReference type="RefSeq" id="WP_119268210.1">
    <property type="nucleotide sequence ID" value="NZ_CP063196.1"/>
</dbReference>
<dbReference type="EMBL" id="CP063196">
    <property type="protein sequence ID" value="UOE19031.1"/>
    <property type="molecule type" value="Genomic_DNA"/>
</dbReference>
<dbReference type="InterPro" id="IPR010866">
    <property type="entry name" value="A-2_8-polyST"/>
</dbReference>
<evidence type="ECO:0000313" key="1">
    <source>
        <dbReference type="EMBL" id="UOE19031.1"/>
    </source>
</evidence>